<organism evidence="3 4">
    <name type="scientific">Paraburkholderia ribeironis</name>
    <dbReference type="NCBI Taxonomy" id="1247936"/>
    <lineage>
        <taxon>Bacteria</taxon>
        <taxon>Pseudomonadati</taxon>
        <taxon>Pseudomonadota</taxon>
        <taxon>Betaproteobacteria</taxon>
        <taxon>Burkholderiales</taxon>
        <taxon>Burkholderiaceae</taxon>
        <taxon>Paraburkholderia</taxon>
    </lineage>
</organism>
<evidence type="ECO:0000259" key="2">
    <source>
        <dbReference type="Pfam" id="PF13276"/>
    </source>
</evidence>
<proteinExistence type="predicted"/>
<sequence>MRHNFAIRRNAVRAKRDELLQPEIRRVWQANMPVYGVPKVWKQMNREGIAVSRCTVGRLMKLQGLRGAVRGKRVRTTTPDSSAPRPLDRVNRQFKANRPNQLWVSDFS</sequence>
<accession>A0A1N7RQY8</accession>
<dbReference type="EMBL" id="CYGX02000012">
    <property type="protein sequence ID" value="SIT37518.1"/>
    <property type="molecule type" value="Genomic_DNA"/>
</dbReference>
<dbReference type="AlphaFoldDB" id="A0A1N7RQY8"/>
<protein>
    <submittedName>
        <fullName evidence="3">Transposase</fullName>
    </submittedName>
</protein>
<dbReference type="InterPro" id="IPR050900">
    <property type="entry name" value="Transposase_IS3/IS150/IS904"/>
</dbReference>
<dbReference type="InterPro" id="IPR025948">
    <property type="entry name" value="HTH-like_dom"/>
</dbReference>
<dbReference type="Proteomes" id="UP000187012">
    <property type="component" value="Unassembled WGS sequence"/>
</dbReference>
<name>A0A1N7RQY8_9BURK</name>
<dbReference type="PANTHER" id="PTHR46889:SF4">
    <property type="entry name" value="TRANSPOSASE INSO FOR INSERTION SEQUENCE ELEMENT IS911B-RELATED"/>
    <property type="match status" value="1"/>
</dbReference>
<dbReference type="Pfam" id="PF13276">
    <property type="entry name" value="HTH_21"/>
    <property type="match status" value="1"/>
</dbReference>
<dbReference type="PANTHER" id="PTHR46889">
    <property type="entry name" value="TRANSPOSASE INSF FOR INSERTION SEQUENCE IS3B-RELATED"/>
    <property type="match status" value="1"/>
</dbReference>
<keyword evidence="4" id="KW-1185">Reference proteome</keyword>
<reference evidence="3 4" key="1">
    <citation type="submission" date="2016-12" db="EMBL/GenBank/DDBJ databases">
        <authorList>
            <person name="Song W.-J."/>
            <person name="Kurnit D.M."/>
        </authorList>
    </citation>
    <scope>NUCLEOTIDE SEQUENCE [LARGE SCALE GENOMIC DNA]</scope>
    <source>
        <strain evidence="3 4">STM7296</strain>
    </source>
</reference>
<evidence type="ECO:0000313" key="3">
    <source>
        <dbReference type="EMBL" id="SIT37518.1"/>
    </source>
</evidence>
<evidence type="ECO:0000313" key="4">
    <source>
        <dbReference type="Proteomes" id="UP000187012"/>
    </source>
</evidence>
<feature type="region of interest" description="Disordered" evidence="1">
    <location>
        <begin position="70"/>
        <end position="94"/>
    </location>
</feature>
<evidence type="ECO:0000256" key="1">
    <source>
        <dbReference type="SAM" id="MobiDB-lite"/>
    </source>
</evidence>
<gene>
    <name evidence="3" type="ORF">BN2475_120073</name>
</gene>
<dbReference type="STRING" id="1247936.BN2475_120073"/>
<feature type="domain" description="HTH-like" evidence="2">
    <location>
        <begin position="16"/>
        <end position="73"/>
    </location>
</feature>